<protein>
    <submittedName>
        <fullName evidence="1">Uncharacterized protein</fullName>
    </submittedName>
</protein>
<keyword evidence="2" id="KW-1185">Reference proteome</keyword>
<organism evidence="1 2">
    <name type="scientific">Septoria linicola</name>
    <dbReference type="NCBI Taxonomy" id="215465"/>
    <lineage>
        <taxon>Eukaryota</taxon>
        <taxon>Fungi</taxon>
        <taxon>Dikarya</taxon>
        <taxon>Ascomycota</taxon>
        <taxon>Pezizomycotina</taxon>
        <taxon>Dothideomycetes</taxon>
        <taxon>Dothideomycetidae</taxon>
        <taxon>Mycosphaerellales</taxon>
        <taxon>Mycosphaerellaceae</taxon>
        <taxon>Septoria</taxon>
    </lineage>
</organism>
<evidence type="ECO:0000313" key="2">
    <source>
        <dbReference type="Proteomes" id="UP001056384"/>
    </source>
</evidence>
<evidence type="ECO:0000313" key="1">
    <source>
        <dbReference type="EMBL" id="USW55439.1"/>
    </source>
</evidence>
<dbReference type="Proteomes" id="UP001056384">
    <property type="component" value="Chromosome 7"/>
</dbReference>
<dbReference type="AlphaFoldDB" id="A0A9Q9EMG3"/>
<gene>
    <name evidence="1" type="ORF">Slin15195_G087580</name>
</gene>
<dbReference type="EMBL" id="CP099424">
    <property type="protein sequence ID" value="USW55439.1"/>
    <property type="molecule type" value="Genomic_DNA"/>
</dbReference>
<dbReference type="OrthoDB" id="4869816at2759"/>
<name>A0A9Q9EMG3_9PEZI</name>
<sequence length="311" mass="35304">MDDSASRHTVYWPAGWARDRLVHASSEDIRTLSAEDSDLMFDSLRGALGPEEHAILFDEMTQNAKARERQSRLDQGLSANPLLDELTPRQRLPVLATLEEYCSQGPWGWVAYRTCAFDDEVKWNVLRKRFDAFIAKQFEPHIYVPEIKAAADRFKIHWVEKPELENASVNQVAADYRSLCKTSVLPEGLAHQMCLMIGDKELQAILDSPIPTPHPVHKQLSIPYASAVDASAGEDLELDAWHWEEHRHYTSFKVALSSLTDDLFLIVMRTIRSPRELSVGLADDKVYLSHTGRFGRFVLGVSQGDEAFSRR</sequence>
<accession>A0A9Q9EMG3</accession>
<proteinExistence type="predicted"/>
<reference evidence="1" key="1">
    <citation type="submission" date="2022-06" db="EMBL/GenBank/DDBJ databases">
        <title>Complete genome sequences of two strains of the flax pathogen Septoria linicola.</title>
        <authorList>
            <person name="Lapalu N."/>
            <person name="Simon A."/>
            <person name="Demenou B."/>
            <person name="Paumier D."/>
            <person name="Guillot M.-P."/>
            <person name="Gout L."/>
            <person name="Valade R."/>
        </authorList>
    </citation>
    <scope>NUCLEOTIDE SEQUENCE</scope>
    <source>
        <strain evidence="1">SE15195</strain>
    </source>
</reference>